<dbReference type="AlphaFoldDB" id="A0A1S9PA31"/>
<keyword evidence="6" id="KW-0418">Kinase</keyword>
<evidence type="ECO:0000256" key="2">
    <source>
        <dbReference type="ARBA" id="ARBA00012438"/>
    </source>
</evidence>
<evidence type="ECO:0000256" key="9">
    <source>
        <dbReference type="SAM" id="Phobius"/>
    </source>
</evidence>
<organism evidence="11 12">
    <name type="scientific">Mucilaginibacter pedocola</name>
    <dbReference type="NCBI Taxonomy" id="1792845"/>
    <lineage>
        <taxon>Bacteria</taxon>
        <taxon>Pseudomonadati</taxon>
        <taxon>Bacteroidota</taxon>
        <taxon>Sphingobacteriia</taxon>
        <taxon>Sphingobacteriales</taxon>
        <taxon>Sphingobacteriaceae</taxon>
        <taxon>Mucilaginibacter</taxon>
    </lineage>
</organism>
<evidence type="ECO:0000256" key="6">
    <source>
        <dbReference type="ARBA" id="ARBA00022777"/>
    </source>
</evidence>
<dbReference type="GO" id="GO:0004673">
    <property type="term" value="F:protein histidine kinase activity"/>
    <property type="evidence" value="ECO:0007669"/>
    <property type="project" value="UniProtKB-EC"/>
</dbReference>
<reference evidence="11 12" key="1">
    <citation type="submission" date="2016-07" db="EMBL/GenBank/DDBJ databases">
        <title>Genomic analysis of zinc-resistant bacterium Mucilaginibacter pedocola TBZ30.</title>
        <authorList>
            <person name="Huang J."/>
            <person name="Tang J."/>
        </authorList>
    </citation>
    <scope>NUCLEOTIDE SEQUENCE [LARGE SCALE GENOMIC DNA]</scope>
    <source>
        <strain evidence="11 12">TBZ30</strain>
    </source>
</reference>
<keyword evidence="5" id="KW-0547">Nucleotide-binding</keyword>
<dbReference type="Proteomes" id="UP000189739">
    <property type="component" value="Unassembled WGS sequence"/>
</dbReference>
<comment type="caution">
    <text evidence="11">The sequence shown here is derived from an EMBL/GenBank/DDBJ whole genome shotgun (WGS) entry which is preliminary data.</text>
</comment>
<evidence type="ECO:0000256" key="3">
    <source>
        <dbReference type="ARBA" id="ARBA00022553"/>
    </source>
</evidence>
<dbReference type="InterPro" id="IPR019734">
    <property type="entry name" value="TPR_rpt"/>
</dbReference>
<accession>A0A1S9PA31</accession>
<sequence length="764" mass="87060">MTRGLFAFLLCFFIFGPVAGKPFAEHKNGEVRVPDSVRINKMIARAEAFIPKFSENRKYIDSALALLTAAEEITSVPALENLYYRVLSKRARILVKSADFTSAQLLFTKITTYERRKGIAAEAASWQKIGDDFELEIKSGFPLRRSCYQKAYDLFKLTGNKQNVADAMGKVADADMTAGDYAKAEQEQLWVLQEYKALKYRKIYYGYYMLAETYFRSRKEDKHIKARIDCVNAYENDKNGSIGDGLLYYYNLAVAYHKHRKYEFAIEMYKKGMQISKTLKDFDRYYWGLTGSVGCYIKLREFSTAVNLLKEASKYPKTLKMECFLLSRELSLNTSMKNWGAAQKLVQKFKLAFDRYLPNAKVDGSAYAKEEFVVTYYPLPLYYIYTEQWGELKASLLVLQSFPENKLSNNTRIYVHTVKLKVDSVGGNFLSALREHEIITDLRDSSMSLESRNRISELEAKYNSVNKDKAIQLLNSEASAQNARLERSKLQGRFIVVITIVSALFAAVLLFAYQAKRRSNFTLRAKQKEINDQNGVLSELLTQKEMLLTDKNDLVESLEDLLSEKEWLLKEVHHRVKNNLQIVMSLLYNQSTYLKNEDAKKALFDVQNRIQAIAIIHHKLYSKNSVASVALPGYISELTSYLSNIYVQDIRSIRFVLDIEDISLNISQAVPIGLILNEAITNSIKYAFCDKGGVIAVSAKRTENEGLELTVKDDGKGLPDAFEHDSDSSLGIGMMRALTRQLKGDFSIESEQGVAIHVGFKLEL</sequence>
<keyword evidence="9" id="KW-0472">Membrane</keyword>
<dbReference type="EMBL" id="MBTF01000035">
    <property type="protein sequence ID" value="OOQ57846.1"/>
    <property type="molecule type" value="Genomic_DNA"/>
</dbReference>
<dbReference type="SMART" id="SM00028">
    <property type="entry name" value="TPR"/>
    <property type="match status" value="1"/>
</dbReference>
<keyword evidence="4" id="KW-0808">Transferase</keyword>
<keyword evidence="3" id="KW-0597">Phosphoprotein</keyword>
<keyword evidence="8" id="KW-0802">TPR repeat</keyword>
<dbReference type="Gene3D" id="3.30.450.20">
    <property type="entry name" value="PAS domain"/>
    <property type="match status" value="1"/>
</dbReference>
<evidence type="ECO:0000313" key="12">
    <source>
        <dbReference type="Proteomes" id="UP000189739"/>
    </source>
</evidence>
<dbReference type="SUPFAM" id="SSF48452">
    <property type="entry name" value="TPR-like"/>
    <property type="match status" value="1"/>
</dbReference>
<dbReference type="OrthoDB" id="489241at2"/>
<evidence type="ECO:0000259" key="10">
    <source>
        <dbReference type="PROSITE" id="PS50109"/>
    </source>
</evidence>
<feature type="domain" description="Histidine kinase" evidence="10">
    <location>
        <begin position="571"/>
        <end position="764"/>
    </location>
</feature>
<dbReference type="PANTHER" id="PTHR41523">
    <property type="entry name" value="TWO-COMPONENT SYSTEM SENSOR PROTEIN"/>
    <property type="match status" value="1"/>
</dbReference>
<dbReference type="Gene3D" id="3.30.565.10">
    <property type="entry name" value="Histidine kinase-like ATPase, C-terminal domain"/>
    <property type="match status" value="1"/>
</dbReference>
<dbReference type="InterPro" id="IPR011495">
    <property type="entry name" value="Sig_transdc_His_kin_sub2_dim/P"/>
</dbReference>
<proteinExistence type="predicted"/>
<evidence type="ECO:0000313" key="11">
    <source>
        <dbReference type="EMBL" id="OOQ57846.1"/>
    </source>
</evidence>
<dbReference type="STRING" id="1792845.BC343_13795"/>
<keyword evidence="9" id="KW-1133">Transmembrane helix</keyword>
<evidence type="ECO:0000256" key="4">
    <source>
        <dbReference type="ARBA" id="ARBA00022679"/>
    </source>
</evidence>
<dbReference type="InterPro" id="IPR005467">
    <property type="entry name" value="His_kinase_dom"/>
</dbReference>
<dbReference type="Pfam" id="PF02518">
    <property type="entry name" value="HATPase_c"/>
    <property type="match status" value="1"/>
</dbReference>
<evidence type="ECO:0000256" key="8">
    <source>
        <dbReference type="PROSITE-ProRule" id="PRU00339"/>
    </source>
</evidence>
<protein>
    <recommendedName>
        <fullName evidence="2">histidine kinase</fullName>
        <ecNumber evidence="2">2.7.13.3</ecNumber>
    </recommendedName>
</protein>
<feature type="transmembrane region" description="Helical" evidence="9">
    <location>
        <begin position="494"/>
        <end position="513"/>
    </location>
</feature>
<keyword evidence="9" id="KW-0812">Transmembrane</keyword>
<dbReference type="Gene3D" id="1.25.40.10">
    <property type="entry name" value="Tetratricopeptide repeat domain"/>
    <property type="match status" value="1"/>
</dbReference>
<gene>
    <name evidence="11" type="ORF">BC343_13795</name>
</gene>
<evidence type="ECO:0000256" key="7">
    <source>
        <dbReference type="ARBA" id="ARBA00022840"/>
    </source>
</evidence>
<dbReference type="PANTHER" id="PTHR41523:SF8">
    <property type="entry name" value="ETHYLENE RESPONSE SENSOR PROTEIN"/>
    <property type="match status" value="1"/>
</dbReference>
<dbReference type="RefSeq" id="WP_078350452.1">
    <property type="nucleotide sequence ID" value="NZ_MBTF01000035.1"/>
</dbReference>
<dbReference type="PROSITE" id="PS50109">
    <property type="entry name" value="HIS_KIN"/>
    <property type="match status" value="1"/>
</dbReference>
<dbReference type="InterPro" id="IPR011990">
    <property type="entry name" value="TPR-like_helical_dom_sf"/>
</dbReference>
<evidence type="ECO:0000256" key="1">
    <source>
        <dbReference type="ARBA" id="ARBA00000085"/>
    </source>
</evidence>
<dbReference type="SMART" id="SM00387">
    <property type="entry name" value="HATPase_c"/>
    <property type="match status" value="1"/>
</dbReference>
<dbReference type="InterPro" id="IPR036890">
    <property type="entry name" value="HATPase_C_sf"/>
</dbReference>
<dbReference type="InterPro" id="IPR003594">
    <property type="entry name" value="HATPase_dom"/>
</dbReference>
<evidence type="ECO:0000256" key="5">
    <source>
        <dbReference type="ARBA" id="ARBA00022741"/>
    </source>
</evidence>
<dbReference type="EC" id="2.7.13.3" evidence="2"/>
<dbReference type="Pfam" id="PF07568">
    <property type="entry name" value="HisKA_2"/>
    <property type="match status" value="1"/>
</dbReference>
<dbReference type="PROSITE" id="PS50005">
    <property type="entry name" value="TPR"/>
    <property type="match status" value="1"/>
</dbReference>
<keyword evidence="12" id="KW-1185">Reference proteome</keyword>
<dbReference type="SUPFAM" id="SSF55874">
    <property type="entry name" value="ATPase domain of HSP90 chaperone/DNA topoisomerase II/histidine kinase"/>
    <property type="match status" value="1"/>
</dbReference>
<keyword evidence="7" id="KW-0067">ATP-binding</keyword>
<name>A0A1S9PA31_9SPHI</name>
<dbReference type="GO" id="GO:0005524">
    <property type="term" value="F:ATP binding"/>
    <property type="evidence" value="ECO:0007669"/>
    <property type="project" value="UniProtKB-KW"/>
</dbReference>
<feature type="repeat" description="TPR" evidence="8">
    <location>
        <begin position="246"/>
        <end position="279"/>
    </location>
</feature>
<comment type="catalytic activity">
    <reaction evidence="1">
        <text>ATP + protein L-histidine = ADP + protein N-phospho-L-histidine.</text>
        <dbReference type="EC" id="2.7.13.3"/>
    </reaction>
</comment>